<gene>
    <name evidence="2" type="ORF">IDH45_14905</name>
</gene>
<dbReference type="Proteomes" id="UP000639396">
    <property type="component" value="Unassembled WGS sequence"/>
</dbReference>
<dbReference type="EMBL" id="JACXJA010000018">
    <property type="protein sequence ID" value="MBD2863280.1"/>
    <property type="molecule type" value="Genomic_DNA"/>
</dbReference>
<feature type="transmembrane region" description="Helical" evidence="1">
    <location>
        <begin position="39"/>
        <end position="59"/>
    </location>
</feature>
<feature type="transmembrane region" description="Helical" evidence="1">
    <location>
        <begin position="66"/>
        <end position="93"/>
    </location>
</feature>
<keyword evidence="1" id="KW-0812">Transmembrane</keyword>
<evidence type="ECO:0000256" key="1">
    <source>
        <dbReference type="SAM" id="Phobius"/>
    </source>
</evidence>
<feature type="transmembrane region" description="Helical" evidence="1">
    <location>
        <begin position="12"/>
        <end position="33"/>
    </location>
</feature>
<feature type="transmembrane region" description="Helical" evidence="1">
    <location>
        <begin position="155"/>
        <end position="173"/>
    </location>
</feature>
<feature type="transmembrane region" description="Helical" evidence="1">
    <location>
        <begin position="132"/>
        <end position="149"/>
    </location>
</feature>
<dbReference type="AlphaFoldDB" id="A0A927C8U0"/>
<sequence length="191" mass="20474">MNLGQLVKTLGWICVLAGIARIGMTPTAIIWGTDSVQELTFGLIACILMSIGTIVTYMVQSEETGGIGLLATLGIIIGNIVTTAMVWTVFVFGGHVEMPDGPVVTISRVVSMAGFLGGTLVFAYLTFRARVFPRWVAGLQLAIVLSMFLPLEDNQWFAAVWGLAYVGMGYCIVADRLNKKTAGVHAEGLKM</sequence>
<feature type="transmembrane region" description="Helical" evidence="1">
    <location>
        <begin position="105"/>
        <end position="125"/>
    </location>
</feature>
<evidence type="ECO:0000313" key="2">
    <source>
        <dbReference type="EMBL" id="MBD2863280.1"/>
    </source>
</evidence>
<proteinExistence type="predicted"/>
<keyword evidence="1" id="KW-1133">Transmembrane helix</keyword>
<name>A0A927C8U0_9BACL</name>
<protein>
    <submittedName>
        <fullName evidence="2">Uncharacterized protein</fullName>
    </submittedName>
</protein>
<accession>A0A927C8U0</accession>
<organism evidence="2 3">
    <name type="scientific">Paenibacillus oceani</name>
    <dbReference type="NCBI Taxonomy" id="2772510"/>
    <lineage>
        <taxon>Bacteria</taxon>
        <taxon>Bacillati</taxon>
        <taxon>Bacillota</taxon>
        <taxon>Bacilli</taxon>
        <taxon>Bacillales</taxon>
        <taxon>Paenibacillaceae</taxon>
        <taxon>Paenibacillus</taxon>
    </lineage>
</organism>
<keyword evidence="1" id="KW-0472">Membrane</keyword>
<keyword evidence="3" id="KW-1185">Reference proteome</keyword>
<reference evidence="2" key="1">
    <citation type="submission" date="2020-09" db="EMBL/GenBank/DDBJ databases">
        <title>A novel bacterium of genus Paenibacillus, isolated from South China Sea.</title>
        <authorList>
            <person name="Huang H."/>
            <person name="Mo K."/>
            <person name="Hu Y."/>
        </authorList>
    </citation>
    <scope>NUCLEOTIDE SEQUENCE</scope>
    <source>
        <strain evidence="2">IB182363</strain>
    </source>
</reference>
<comment type="caution">
    <text evidence="2">The sequence shown here is derived from an EMBL/GenBank/DDBJ whole genome shotgun (WGS) entry which is preliminary data.</text>
</comment>
<evidence type="ECO:0000313" key="3">
    <source>
        <dbReference type="Proteomes" id="UP000639396"/>
    </source>
</evidence>
<dbReference type="RefSeq" id="WP_190928913.1">
    <property type="nucleotide sequence ID" value="NZ_JACXJA010000018.1"/>
</dbReference>